<feature type="compositionally biased region" description="Acidic residues" evidence="3">
    <location>
        <begin position="108"/>
        <end position="121"/>
    </location>
</feature>
<comment type="similarity">
    <text evidence="1 2">Belongs to the MecA family.</text>
</comment>
<comment type="subunit">
    <text evidence="2">Homodimer.</text>
</comment>
<dbReference type="RefSeq" id="WP_338062747.1">
    <property type="nucleotide sequence ID" value="NZ_CBCRXA010000001.1"/>
</dbReference>
<organism evidence="4 5">
    <name type="scientific">Sporolactobacillus spathodeae</name>
    <dbReference type="NCBI Taxonomy" id="1465502"/>
    <lineage>
        <taxon>Bacteria</taxon>
        <taxon>Bacillati</taxon>
        <taxon>Bacillota</taxon>
        <taxon>Bacilli</taxon>
        <taxon>Bacillales</taxon>
        <taxon>Sporolactobacillaceae</taxon>
        <taxon>Sporolactobacillus</taxon>
    </lineage>
</organism>
<evidence type="ECO:0000256" key="1">
    <source>
        <dbReference type="ARBA" id="ARBA00005397"/>
    </source>
</evidence>
<dbReference type="InterPro" id="IPR038471">
    <property type="entry name" value="MecA_C_sf"/>
</dbReference>
<dbReference type="PIRSF" id="PIRSF029008">
    <property type="entry name" value="MecA"/>
    <property type="match status" value="1"/>
</dbReference>
<evidence type="ECO:0000256" key="3">
    <source>
        <dbReference type="SAM" id="MobiDB-lite"/>
    </source>
</evidence>
<dbReference type="InterPro" id="IPR008681">
    <property type="entry name" value="Neg-reg_MecA"/>
</dbReference>
<protein>
    <recommendedName>
        <fullName evidence="2">Adapter protein MecA</fullName>
    </recommendedName>
</protein>
<dbReference type="HAMAP" id="MF_01124">
    <property type="entry name" value="MecA"/>
    <property type="match status" value="1"/>
</dbReference>
<dbReference type="NCBIfam" id="NF002644">
    <property type="entry name" value="PRK02315.1-5"/>
    <property type="match status" value="1"/>
</dbReference>
<comment type="function">
    <text evidence="2">Enables the recognition and targeting of unfolded and aggregated proteins to the ClpC protease or to other proteins involved in proteolysis.</text>
</comment>
<feature type="region of interest" description="Disordered" evidence="3">
    <location>
        <begin position="97"/>
        <end position="130"/>
    </location>
</feature>
<evidence type="ECO:0000313" key="5">
    <source>
        <dbReference type="Proteomes" id="UP000823201"/>
    </source>
</evidence>
<keyword evidence="5" id="KW-1185">Reference proteome</keyword>
<dbReference type="PANTHER" id="PTHR39161:SF1">
    <property type="entry name" value="ADAPTER PROTEIN MECA 1"/>
    <property type="match status" value="1"/>
</dbReference>
<gene>
    <name evidence="2" type="primary">mecA</name>
    <name evidence="4" type="ORF">JOC27_000128</name>
</gene>
<comment type="domain">
    <text evidence="2">The N-terminal domain probably binds unfolded/aggregated proteins; the C-terminal domain interacts with ClpC.</text>
</comment>
<dbReference type="Gene3D" id="3.30.70.1950">
    <property type="match status" value="1"/>
</dbReference>
<reference evidence="4 5" key="1">
    <citation type="submission" date="2021-01" db="EMBL/GenBank/DDBJ databases">
        <title>Genomic Encyclopedia of Type Strains, Phase IV (KMG-IV): sequencing the most valuable type-strain genomes for metagenomic binning, comparative biology and taxonomic classification.</title>
        <authorList>
            <person name="Goeker M."/>
        </authorList>
    </citation>
    <scope>NUCLEOTIDE SEQUENCE [LARGE SCALE GENOMIC DNA]</scope>
    <source>
        <strain evidence="4 5">DSM 100968</strain>
    </source>
</reference>
<dbReference type="EMBL" id="JAFBEV010000001">
    <property type="protein sequence ID" value="MBM7656692.1"/>
    <property type="molecule type" value="Genomic_DNA"/>
</dbReference>
<dbReference type="Pfam" id="PF05389">
    <property type="entry name" value="MecA"/>
    <property type="match status" value="1"/>
</dbReference>
<feature type="compositionally biased region" description="Basic and acidic residues" evidence="3">
    <location>
        <begin position="97"/>
        <end position="106"/>
    </location>
</feature>
<dbReference type="Proteomes" id="UP000823201">
    <property type="component" value="Unassembled WGS sequence"/>
</dbReference>
<sequence>MMKIERINENTLKFYISYLDIEDRGFDIEEIWFNKERSEELFWQIMDEAHSQESFSLEGPLWIRVQALEKGMEILVTRAQISKDGANLQIPVSPDKHLEIPVRNDGESGLEDGTETDLSDGENDRIEQTEDDSPNLTFIIEFKDIEDLITLSHALDLQDQTASILYAYHNKYYLQVIFSEDSEEEEQDALLSRILEYGLDTGVTESVIEEYGKKIIAEQALQLLKAKFPRLN</sequence>
<accession>A0ABS2Q4I2</accession>
<name>A0ABS2Q4I2_9BACL</name>
<proteinExistence type="inferred from homology"/>
<comment type="caution">
    <text evidence="4">The sequence shown here is derived from an EMBL/GenBank/DDBJ whole genome shotgun (WGS) entry which is preliminary data.</text>
</comment>
<evidence type="ECO:0000256" key="2">
    <source>
        <dbReference type="HAMAP-Rule" id="MF_01124"/>
    </source>
</evidence>
<evidence type="ECO:0000313" key="4">
    <source>
        <dbReference type="EMBL" id="MBM7656692.1"/>
    </source>
</evidence>
<dbReference type="PANTHER" id="PTHR39161">
    <property type="entry name" value="ADAPTER PROTEIN MECA"/>
    <property type="match status" value="1"/>
</dbReference>